<dbReference type="AlphaFoldDB" id="A0A1J1GVN5"/>
<dbReference type="GeneID" id="39732285"/>
<dbReference type="Proteomes" id="UP000220797">
    <property type="component" value="Unassembled WGS sequence"/>
</dbReference>
<dbReference type="InterPro" id="IPR036469">
    <property type="entry name" value="Pfg27_sf"/>
</dbReference>
<keyword evidence="1" id="KW-1133">Transmembrane helix</keyword>
<comment type="caution">
    <text evidence="2">The sequence shown here is derived from an EMBL/GenBank/DDBJ whole genome shotgun (WGS) entry which is preliminary data.</text>
</comment>
<name>A0A1J1GVN5_PLAGA</name>
<evidence type="ECO:0000313" key="3">
    <source>
        <dbReference type="Proteomes" id="UP000220797"/>
    </source>
</evidence>
<accession>A0A1J1GVN5</accession>
<gene>
    <name evidence="2" type="ORF">PGAL8A_00375500</name>
</gene>
<dbReference type="EMBL" id="CVMV01000059">
    <property type="protein sequence ID" value="CRG96530.1"/>
    <property type="molecule type" value="Genomic_DNA"/>
</dbReference>
<evidence type="ECO:0000313" key="2">
    <source>
        <dbReference type="EMBL" id="CRG96530.1"/>
    </source>
</evidence>
<dbReference type="VEuPathDB" id="PlasmoDB:PGAL8A_00375500"/>
<organism evidence="2 3">
    <name type="scientific">Plasmodium gallinaceum</name>
    <dbReference type="NCBI Taxonomy" id="5849"/>
    <lineage>
        <taxon>Eukaryota</taxon>
        <taxon>Sar</taxon>
        <taxon>Alveolata</taxon>
        <taxon>Apicomplexa</taxon>
        <taxon>Aconoidasida</taxon>
        <taxon>Haemosporida</taxon>
        <taxon>Plasmodiidae</taxon>
        <taxon>Plasmodium</taxon>
        <taxon>Plasmodium (Haemamoeba)</taxon>
    </lineage>
</organism>
<proteinExistence type="predicted"/>
<dbReference type="Gene3D" id="1.10.3030.10">
    <property type="entry name" value="Gametocyte protein Pfg27"/>
    <property type="match status" value="1"/>
</dbReference>
<keyword evidence="1" id="KW-0812">Transmembrane</keyword>
<protein>
    <submittedName>
        <fullName evidence="2">Uncharacterized protein</fullName>
    </submittedName>
</protein>
<dbReference type="OMA" id="TINEMDS"/>
<dbReference type="RefSeq" id="XP_028529335.1">
    <property type="nucleotide sequence ID" value="XM_028672820.1"/>
</dbReference>
<keyword evidence="3" id="KW-1185">Reference proteome</keyword>
<feature type="transmembrane region" description="Helical" evidence="1">
    <location>
        <begin position="26"/>
        <end position="42"/>
    </location>
</feature>
<keyword evidence="1" id="KW-0472">Membrane</keyword>
<reference evidence="2" key="1">
    <citation type="submission" date="2015-04" db="EMBL/GenBank/DDBJ databases">
        <authorList>
            <consortium name="Pathogen Informatics"/>
        </authorList>
    </citation>
    <scope>NUCLEOTIDE SEQUENCE [LARGE SCALE GENOMIC DNA]</scope>
    <source>
        <strain evidence="2">8A</strain>
    </source>
</reference>
<evidence type="ECO:0000256" key="1">
    <source>
        <dbReference type="SAM" id="Phobius"/>
    </source>
</evidence>
<dbReference type="SUPFAM" id="SSF89162">
    <property type="entry name" value="Gametocyte protein Pfg27"/>
    <property type="match status" value="1"/>
</dbReference>
<sequence length="420" mass="48991">MNIIIKKIYDLYLLFSTIKMNISKKLIFNLLLIFNLIGFLFNDNFSSSSLNNVLLVRNHELREIKRNLAEMIPSTSSEYEKKSNDGAEFGPRRFIDVYVQAEADAFLELLDTLRSNYEKKDETINEMDSLLRSINSRFSSEGIKLSFDGLMDVHKRVAERAMFYVSNSTPQMFDLLRNIIQIESQICIEILQTIINEDKIIDEEIVKYNEVISALQGKIEESNLSLIDVKLKSIALRIHDFIECAVSVYNSRFANAVVKNENYVNGYIGIEKIAMDNIFNYICNVCGRKCTEVYHNPKFVLNTIYELYLKNNLTLSFEQVENIYTRIRKRITYLSKKRLTKKLILHIDVSYSVEFELAKLYTFQALQSTSDENEQKKVENVDKIRRMTEEKLRSHRSQIEGREIGRMAGRIQQIVFDIVS</sequence>